<dbReference type="GO" id="GO:0015833">
    <property type="term" value="P:peptide transport"/>
    <property type="evidence" value="ECO:0007669"/>
    <property type="project" value="TreeGrafter"/>
</dbReference>
<dbReference type="PIRSF" id="PIRSF002741">
    <property type="entry name" value="MppA"/>
    <property type="match status" value="1"/>
</dbReference>
<comment type="subcellular location">
    <subcellularLocation>
        <location evidence="1">Cell envelope</location>
    </subcellularLocation>
</comment>
<dbReference type="Pfam" id="PF00496">
    <property type="entry name" value="SBP_bac_5"/>
    <property type="match status" value="1"/>
</dbReference>
<dbReference type="RefSeq" id="WP_176164852.1">
    <property type="nucleotide sequence ID" value="NZ_CP054929.1"/>
</dbReference>
<evidence type="ECO:0000259" key="6">
    <source>
        <dbReference type="Pfam" id="PF00496"/>
    </source>
</evidence>
<keyword evidence="8" id="KW-1185">Reference proteome</keyword>
<dbReference type="PROSITE" id="PS51257">
    <property type="entry name" value="PROKAR_LIPOPROTEIN"/>
    <property type="match status" value="1"/>
</dbReference>
<organism evidence="7 8">
    <name type="scientific">Streptomyces buecherae</name>
    <dbReference type="NCBI Taxonomy" id="2763006"/>
    <lineage>
        <taxon>Bacteria</taxon>
        <taxon>Bacillati</taxon>
        <taxon>Actinomycetota</taxon>
        <taxon>Actinomycetes</taxon>
        <taxon>Kitasatosporales</taxon>
        <taxon>Streptomycetaceae</taxon>
        <taxon>Streptomyces</taxon>
    </lineage>
</organism>
<dbReference type="EMBL" id="CP054929">
    <property type="protein sequence ID" value="QKW53142.1"/>
    <property type="molecule type" value="Genomic_DNA"/>
</dbReference>
<keyword evidence="4 5" id="KW-0732">Signal</keyword>
<dbReference type="Gene3D" id="3.40.190.10">
    <property type="entry name" value="Periplasmic binding protein-like II"/>
    <property type="match status" value="1"/>
</dbReference>
<dbReference type="Gene3D" id="3.90.76.10">
    <property type="entry name" value="Dipeptide-binding Protein, Domain 1"/>
    <property type="match status" value="1"/>
</dbReference>
<evidence type="ECO:0000256" key="4">
    <source>
        <dbReference type="ARBA" id="ARBA00022729"/>
    </source>
</evidence>
<evidence type="ECO:0000256" key="2">
    <source>
        <dbReference type="ARBA" id="ARBA00005695"/>
    </source>
</evidence>
<dbReference type="GO" id="GO:1904680">
    <property type="term" value="F:peptide transmembrane transporter activity"/>
    <property type="evidence" value="ECO:0007669"/>
    <property type="project" value="TreeGrafter"/>
</dbReference>
<reference evidence="7 8" key="1">
    <citation type="submission" date="2020-06" db="EMBL/GenBank/DDBJ databases">
        <title>Genome mining for natural products.</title>
        <authorList>
            <person name="Zhang B."/>
            <person name="Shi J."/>
            <person name="Ge H."/>
        </authorList>
    </citation>
    <scope>NUCLEOTIDE SEQUENCE [LARGE SCALE GENOMIC DNA]</scope>
    <source>
        <strain evidence="7 8">NA00687</strain>
    </source>
</reference>
<feature type="chain" id="PRO_5039565815" evidence="5">
    <location>
        <begin position="21"/>
        <end position="534"/>
    </location>
</feature>
<feature type="domain" description="Solute-binding protein family 5" evidence="6">
    <location>
        <begin position="83"/>
        <end position="449"/>
    </location>
</feature>
<proteinExistence type="inferred from homology"/>
<accession>A0A7H8NFB8</accession>
<dbReference type="PANTHER" id="PTHR30290:SF10">
    <property type="entry name" value="PERIPLASMIC OLIGOPEPTIDE-BINDING PROTEIN-RELATED"/>
    <property type="match status" value="1"/>
</dbReference>
<evidence type="ECO:0000313" key="7">
    <source>
        <dbReference type="EMBL" id="QKW53142.1"/>
    </source>
</evidence>
<dbReference type="FunFam" id="3.10.105.10:FF:000012">
    <property type="entry name" value="Peptide/nickel transport system substrate-binding protein"/>
    <property type="match status" value="1"/>
</dbReference>
<keyword evidence="3" id="KW-0813">Transport</keyword>
<evidence type="ECO:0000256" key="3">
    <source>
        <dbReference type="ARBA" id="ARBA00022448"/>
    </source>
</evidence>
<gene>
    <name evidence="7" type="ORF">HUT08_30445</name>
</gene>
<dbReference type="GO" id="GO:0043190">
    <property type="term" value="C:ATP-binding cassette (ABC) transporter complex"/>
    <property type="evidence" value="ECO:0007669"/>
    <property type="project" value="InterPro"/>
</dbReference>
<comment type="similarity">
    <text evidence="2">Belongs to the bacterial solute-binding protein 5 family.</text>
</comment>
<dbReference type="AlphaFoldDB" id="A0A7H8NFB8"/>
<dbReference type="GO" id="GO:0042597">
    <property type="term" value="C:periplasmic space"/>
    <property type="evidence" value="ECO:0007669"/>
    <property type="project" value="UniProtKB-ARBA"/>
</dbReference>
<evidence type="ECO:0000256" key="5">
    <source>
        <dbReference type="SAM" id="SignalP"/>
    </source>
</evidence>
<dbReference type="PANTHER" id="PTHR30290">
    <property type="entry name" value="PERIPLASMIC BINDING COMPONENT OF ABC TRANSPORTER"/>
    <property type="match status" value="1"/>
</dbReference>
<dbReference type="Gene3D" id="3.10.105.10">
    <property type="entry name" value="Dipeptide-binding Protein, Domain 3"/>
    <property type="match status" value="1"/>
</dbReference>
<dbReference type="InterPro" id="IPR039424">
    <property type="entry name" value="SBP_5"/>
</dbReference>
<dbReference type="Proteomes" id="UP000509303">
    <property type="component" value="Chromosome"/>
</dbReference>
<dbReference type="GO" id="GO:0030313">
    <property type="term" value="C:cell envelope"/>
    <property type="evidence" value="ECO:0007669"/>
    <property type="project" value="UniProtKB-SubCell"/>
</dbReference>
<name>A0A7H8NFB8_9ACTN</name>
<evidence type="ECO:0000256" key="1">
    <source>
        <dbReference type="ARBA" id="ARBA00004196"/>
    </source>
</evidence>
<evidence type="ECO:0000313" key="8">
    <source>
        <dbReference type="Proteomes" id="UP000509303"/>
    </source>
</evidence>
<protein>
    <submittedName>
        <fullName evidence="7">Peptide-binding protein</fullName>
    </submittedName>
</protein>
<dbReference type="SUPFAM" id="SSF53850">
    <property type="entry name" value="Periplasmic binding protein-like II"/>
    <property type="match status" value="1"/>
</dbReference>
<sequence length="534" mass="58591">MNRKTMVLPALVGLLTSVLAGCGSADGAGSDGDAIVVGSTDLIEATDTAPAPLDPAQVYDVGSWGVMHNVFQTLMRMPRSGSTPVPDAARSCGFQDKQSEQFRCTLRKGLTFSNGHELTARDVVFSFERTLAIDYANGPQSLISNIDKVEAAGELEVVFHLKSPDATFPHKLATPATALVDSEDYAKNKLRSGFEMSGSGPYEVSVETSENRLTKAVFTRNPKYQGAVEVGNSKVEMRFFPDAKAMEKALNAGDISALNRTLGPEQIVRLRDKTKGDVKLTESSGQEIRYLAFDTDAPGVRDKAVRKAMAQLVDRQALVRDVYQRTTVPLYSLVPTGTSAHTNSFHNTYGDPSVSKARKILRDADVSTPVKLTLSYSSDHYGPASTKEFQALRQQLNDSKLFEVRIQDVPWTKFRPAAAKGEYAAYGMGWYPDFPDPDNYVAPFFGPDNFLGSPYRNTTIEDVLIPRTRQQEQRTVAVRDFQQAQDIIADEVPVLPLWQGKQYVATRDGITGAEWAVDDAGKLRLWELGRGVKG</sequence>
<feature type="signal peptide" evidence="5">
    <location>
        <begin position="1"/>
        <end position="20"/>
    </location>
</feature>
<dbReference type="InterPro" id="IPR000914">
    <property type="entry name" value="SBP_5_dom"/>
</dbReference>
<dbReference type="InterPro" id="IPR030678">
    <property type="entry name" value="Peptide/Ni-bd"/>
</dbReference>